<dbReference type="PRINTS" id="PR00038">
    <property type="entry name" value="HTHLUXR"/>
</dbReference>
<keyword evidence="3" id="KW-0804">Transcription</keyword>
<dbReference type="EMBL" id="LLZH01000134">
    <property type="protein sequence ID" value="KUL33769.1"/>
    <property type="molecule type" value="Genomic_DNA"/>
</dbReference>
<dbReference type="AlphaFoldDB" id="A0A0X3UMA1"/>
<dbReference type="Gene3D" id="3.40.50.2300">
    <property type="match status" value="1"/>
</dbReference>
<keyword evidence="6" id="KW-1185">Reference proteome</keyword>
<keyword evidence="2" id="KW-0238">DNA-binding</keyword>
<evidence type="ECO:0000256" key="3">
    <source>
        <dbReference type="ARBA" id="ARBA00023163"/>
    </source>
</evidence>
<dbReference type="SMART" id="SM00421">
    <property type="entry name" value="HTH_LUXR"/>
    <property type="match status" value="1"/>
</dbReference>
<sequence length="226" mass="24012">MTATIVEHRPHRESASLRIALVMINDILRDGLSVALRGLALTTSVRAYRSMPELLTEAVDERPDVLVVNAADGVAGIATAALVAPGSKIVMLIHDARAAEAVLADGVVVDGFLLQQDLSGRTLENALRAIMTGEVPMPAVLAQQLLARAGIRRTPSSMARITLTPREHETLLLLVEGLSNKQIARRLKISDHGAKRLVAGVLLKLGCTNRTSAVVTAIRSGLVECA</sequence>
<evidence type="ECO:0000313" key="5">
    <source>
        <dbReference type="EMBL" id="KUL33769.1"/>
    </source>
</evidence>
<accession>A0A0X3UMA1</accession>
<dbReference type="CDD" id="cd06170">
    <property type="entry name" value="LuxR_C_like"/>
    <property type="match status" value="1"/>
</dbReference>
<keyword evidence="1" id="KW-0805">Transcription regulation</keyword>
<name>A0A0X3UMA1_9ACTN</name>
<dbReference type="InterPro" id="IPR016032">
    <property type="entry name" value="Sig_transdc_resp-reg_C-effctor"/>
</dbReference>
<dbReference type="InterPro" id="IPR000792">
    <property type="entry name" value="Tscrpt_reg_LuxR_C"/>
</dbReference>
<dbReference type="Proteomes" id="UP000053244">
    <property type="component" value="Unassembled WGS sequence"/>
</dbReference>
<dbReference type="PANTHER" id="PTHR44688:SF16">
    <property type="entry name" value="DNA-BINDING TRANSCRIPTIONAL ACTIVATOR DEVR_DOSR"/>
    <property type="match status" value="1"/>
</dbReference>
<comment type="caution">
    <text evidence="5">The sequence shown here is derived from an EMBL/GenBank/DDBJ whole genome shotgun (WGS) entry which is preliminary data.</text>
</comment>
<evidence type="ECO:0000256" key="2">
    <source>
        <dbReference type="ARBA" id="ARBA00023125"/>
    </source>
</evidence>
<proteinExistence type="predicted"/>
<dbReference type="GO" id="GO:0006355">
    <property type="term" value="P:regulation of DNA-templated transcription"/>
    <property type="evidence" value="ECO:0007669"/>
    <property type="project" value="InterPro"/>
</dbReference>
<evidence type="ECO:0000259" key="4">
    <source>
        <dbReference type="PROSITE" id="PS50043"/>
    </source>
</evidence>
<protein>
    <recommendedName>
        <fullName evidence="4">HTH luxR-type domain-containing protein</fullName>
    </recommendedName>
</protein>
<organism evidence="5 6">
    <name type="scientific">Actinoplanes awajinensis subsp. mycoplanecinus</name>
    <dbReference type="NCBI Taxonomy" id="135947"/>
    <lineage>
        <taxon>Bacteria</taxon>
        <taxon>Bacillati</taxon>
        <taxon>Actinomycetota</taxon>
        <taxon>Actinomycetes</taxon>
        <taxon>Micromonosporales</taxon>
        <taxon>Micromonosporaceae</taxon>
        <taxon>Actinoplanes</taxon>
    </lineage>
</organism>
<dbReference type="GO" id="GO:0003677">
    <property type="term" value="F:DNA binding"/>
    <property type="evidence" value="ECO:0007669"/>
    <property type="project" value="UniProtKB-KW"/>
</dbReference>
<gene>
    <name evidence="5" type="ORF">ADL15_17400</name>
</gene>
<reference evidence="5 6" key="1">
    <citation type="submission" date="2015-10" db="EMBL/GenBank/DDBJ databases">
        <authorList>
            <person name="Gilbert D.G."/>
        </authorList>
    </citation>
    <scope>NUCLEOTIDE SEQUENCE [LARGE SCALE GENOMIC DNA]</scope>
    <source>
        <strain evidence="5 6">NRRL B-16712</strain>
    </source>
</reference>
<dbReference type="SUPFAM" id="SSF46894">
    <property type="entry name" value="C-terminal effector domain of the bipartite response regulators"/>
    <property type="match status" value="1"/>
</dbReference>
<evidence type="ECO:0000313" key="6">
    <source>
        <dbReference type="Proteomes" id="UP000053244"/>
    </source>
</evidence>
<dbReference type="RefSeq" id="WP_067691691.1">
    <property type="nucleotide sequence ID" value="NZ_LLZH01000134.1"/>
</dbReference>
<evidence type="ECO:0000256" key="1">
    <source>
        <dbReference type="ARBA" id="ARBA00023015"/>
    </source>
</evidence>
<dbReference type="PROSITE" id="PS50043">
    <property type="entry name" value="HTH_LUXR_2"/>
    <property type="match status" value="1"/>
</dbReference>
<dbReference type="Pfam" id="PF00196">
    <property type="entry name" value="GerE"/>
    <property type="match status" value="1"/>
</dbReference>
<feature type="domain" description="HTH luxR-type" evidence="4">
    <location>
        <begin position="156"/>
        <end position="221"/>
    </location>
</feature>
<dbReference type="PANTHER" id="PTHR44688">
    <property type="entry name" value="DNA-BINDING TRANSCRIPTIONAL ACTIVATOR DEVR_DOSR"/>
    <property type="match status" value="1"/>
</dbReference>